<proteinExistence type="predicted"/>
<gene>
    <name evidence="1" type="ORF">BU14_0326s0012</name>
</gene>
<dbReference type="Proteomes" id="UP000218209">
    <property type="component" value="Unassembled WGS sequence"/>
</dbReference>
<name>A0A1X6NYZ3_PORUM</name>
<dbReference type="AlphaFoldDB" id="A0A1X6NYZ3"/>
<accession>A0A1X6NYZ3</accession>
<evidence type="ECO:0000313" key="2">
    <source>
        <dbReference type="Proteomes" id="UP000218209"/>
    </source>
</evidence>
<keyword evidence="2" id="KW-1185">Reference proteome</keyword>
<dbReference type="EMBL" id="KV918978">
    <property type="protein sequence ID" value="OSX73818.1"/>
    <property type="molecule type" value="Genomic_DNA"/>
</dbReference>
<organism evidence="1 2">
    <name type="scientific">Porphyra umbilicalis</name>
    <name type="common">Purple laver</name>
    <name type="synonym">Red alga</name>
    <dbReference type="NCBI Taxonomy" id="2786"/>
    <lineage>
        <taxon>Eukaryota</taxon>
        <taxon>Rhodophyta</taxon>
        <taxon>Bangiophyceae</taxon>
        <taxon>Bangiales</taxon>
        <taxon>Bangiaceae</taxon>
        <taxon>Porphyra</taxon>
    </lineage>
</organism>
<protein>
    <submittedName>
        <fullName evidence="1">Uncharacterized protein</fullName>
    </submittedName>
</protein>
<sequence>MLPTSAVVIVAAGGAPSAAAYGGPSLVTPRVEYVQVLRDQQRTRVVAWPRDAWEELSSSAIAHCWAGTDVLGAIHTMDLLCFLCKYLRPFRSVSDNVDDMLELTQGTSLGSEALAGLDDWMSVEERPAGVVGAADFTFQDMDAAGADVVDSADS</sequence>
<evidence type="ECO:0000313" key="1">
    <source>
        <dbReference type="EMBL" id="OSX73818.1"/>
    </source>
</evidence>
<reference evidence="1 2" key="1">
    <citation type="submission" date="2017-03" db="EMBL/GenBank/DDBJ databases">
        <title>WGS assembly of Porphyra umbilicalis.</title>
        <authorList>
            <person name="Brawley S.H."/>
            <person name="Blouin N.A."/>
            <person name="Ficko-Blean E."/>
            <person name="Wheeler G.L."/>
            <person name="Lohr M."/>
            <person name="Goodson H.V."/>
            <person name="Jenkins J.W."/>
            <person name="Blaby-Haas C.E."/>
            <person name="Helliwell K.E."/>
            <person name="Chan C."/>
            <person name="Marriage T."/>
            <person name="Bhattacharya D."/>
            <person name="Klein A.S."/>
            <person name="Badis Y."/>
            <person name="Brodie J."/>
            <person name="Cao Y."/>
            <person name="Collen J."/>
            <person name="Dittami S.M."/>
            <person name="Gachon C.M."/>
            <person name="Green B.R."/>
            <person name="Karpowicz S."/>
            <person name="Kim J.W."/>
            <person name="Kudahl U."/>
            <person name="Lin S."/>
            <person name="Michel G."/>
            <person name="Mittag M."/>
            <person name="Olson B.J."/>
            <person name="Pangilinan J."/>
            <person name="Peng Y."/>
            <person name="Qiu H."/>
            <person name="Shu S."/>
            <person name="Singer J.T."/>
            <person name="Smith A.G."/>
            <person name="Sprecher B.N."/>
            <person name="Wagner V."/>
            <person name="Wang W."/>
            <person name="Wang Z.-Y."/>
            <person name="Yan J."/>
            <person name="Yarish C."/>
            <person name="Zoeuner-Riek S."/>
            <person name="Zhuang Y."/>
            <person name="Zou Y."/>
            <person name="Lindquist E.A."/>
            <person name="Grimwood J."/>
            <person name="Barry K."/>
            <person name="Rokhsar D.S."/>
            <person name="Schmutz J."/>
            <person name="Stiller J.W."/>
            <person name="Grossman A.R."/>
            <person name="Prochnik S.E."/>
        </authorList>
    </citation>
    <scope>NUCLEOTIDE SEQUENCE [LARGE SCALE GENOMIC DNA]</scope>
    <source>
        <strain evidence="1">4086291</strain>
    </source>
</reference>